<evidence type="ECO:0008006" key="3">
    <source>
        <dbReference type="Google" id="ProtNLM"/>
    </source>
</evidence>
<dbReference type="AlphaFoldDB" id="A0A9W6H2Y8"/>
<keyword evidence="2" id="KW-1185">Reference proteome</keyword>
<organism evidence="1 2">
    <name type="scientific">Microbacterium barkeri</name>
    <dbReference type="NCBI Taxonomy" id="33917"/>
    <lineage>
        <taxon>Bacteria</taxon>
        <taxon>Bacillati</taxon>
        <taxon>Actinomycetota</taxon>
        <taxon>Actinomycetes</taxon>
        <taxon>Micrococcales</taxon>
        <taxon>Microbacteriaceae</taxon>
        <taxon>Microbacterium</taxon>
    </lineage>
</organism>
<accession>A0A9W6H2Y8</accession>
<protein>
    <recommendedName>
        <fullName evidence="3">Dephospho-CoA kinase</fullName>
    </recommendedName>
</protein>
<reference evidence="1" key="1">
    <citation type="journal article" date="2014" name="Int. J. Syst. Evol. Microbiol.">
        <title>Complete genome sequence of Corynebacterium casei LMG S-19264T (=DSM 44701T), isolated from a smear-ripened cheese.</title>
        <authorList>
            <consortium name="US DOE Joint Genome Institute (JGI-PGF)"/>
            <person name="Walter F."/>
            <person name="Albersmeier A."/>
            <person name="Kalinowski J."/>
            <person name="Ruckert C."/>
        </authorList>
    </citation>
    <scope>NUCLEOTIDE SEQUENCE</scope>
    <source>
        <strain evidence="1">VKM Ac-1020</strain>
    </source>
</reference>
<name>A0A9W6H2Y8_9MICO</name>
<dbReference type="Proteomes" id="UP001142462">
    <property type="component" value="Unassembled WGS sequence"/>
</dbReference>
<dbReference type="SUPFAM" id="SSF81301">
    <property type="entry name" value="Nucleotidyltransferase"/>
    <property type="match status" value="1"/>
</dbReference>
<dbReference type="InterPro" id="IPR043519">
    <property type="entry name" value="NT_sf"/>
</dbReference>
<comment type="caution">
    <text evidence="1">The sequence shown here is derived from an EMBL/GenBank/DDBJ whole genome shotgun (WGS) entry which is preliminary data.</text>
</comment>
<dbReference type="Gene3D" id="3.30.460.10">
    <property type="entry name" value="Beta Polymerase, domain 2"/>
    <property type="match status" value="1"/>
</dbReference>
<dbReference type="InterPro" id="IPR007344">
    <property type="entry name" value="GrpB/CoaE"/>
</dbReference>
<evidence type="ECO:0000313" key="1">
    <source>
        <dbReference type="EMBL" id="GLJ61154.1"/>
    </source>
</evidence>
<sequence length="202" mass="22571">MPRSDAGNPARLVAHDPSWSLIAQEELAAVAQALEDVEGGSEAVLDHIGSTSVPGLAAKPFVDLQVRIFPLPAEGALDAAFARIGYRRAHGSRPDSPGVYRDLPRGSEVVADEVWEKRLFVGRDGTTILHVRRMDSPWGRYAVWFRDWLRAHPDQRDRYEQVKRGLSAENRGKADYDDYTRGKTAFFDEVQAAFEAWGRARP</sequence>
<gene>
    <name evidence="1" type="ORF">GCM10017576_12830</name>
</gene>
<dbReference type="RefSeq" id="WP_271172868.1">
    <property type="nucleotide sequence ID" value="NZ_BSEJ01000005.1"/>
</dbReference>
<proteinExistence type="predicted"/>
<evidence type="ECO:0000313" key="2">
    <source>
        <dbReference type="Proteomes" id="UP001142462"/>
    </source>
</evidence>
<reference evidence="1" key="2">
    <citation type="submission" date="2023-01" db="EMBL/GenBank/DDBJ databases">
        <authorList>
            <person name="Sun Q."/>
            <person name="Evtushenko L."/>
        </authorList>
    </citation>
    <scope>NUCLEOTIDE SEQUENCE</scope>
    <source>
        <strain evidence="1">VKM Ac-1020</strain>
    </source>
</reference>
<dbReference type="PANTHER" id="PTHR34822:SF1">
    <property type="entry name" value="GRPB FAMILY PROTEIN"/>
    <property type="match status" value="1"/>
</dbReference>
<dbReference type="PANTHER" id="PTHR34822">
    <property type="entry name" value="GRPB DOMAIN PROTEIN (AFU_ORTHOLOGUE AFUA_1G01530)"/>
    <property type="match status" value="1"/>
</dbReference>
<dbReference type="Pfam" id="PF04229">
    <property type="entry name" value="GrpB"/>
    <property type="match status" value="1"/>
</dbReference>
<dbReference type="EMBL" id="BSEJ01000005">
    <property type="protein sequence ID" value="GLJ61154.1"/>
    <property type="molecule type" value="Genomic_DNA"/>
</dbReference>